<comment type="caution">
    <text evidence="5">The sequence shown here is derived from an EMBL/GenBank/DDBJ whole genome shotgun (WGS) entry which is preliminary data.</text>
</comment>
<keyword evidence="6" id="KW-1185">Reference proteome</keyword>
<dbReference type="EMBL" id="AZEG01000016">
    <property type="protein sequence ID" value="KRL37089.1"/>
    <property type="molecule type" value="Genomic_DNA"/>
</dbReference>
<gene>
    <name evidence="5" type="ORF">FD20_GL000691</name>
</gene>
<dbReference type="SUPFAM" id="SSF53448">
    <property type="entry name" value="Nucleotide-diphospho-sugar transferases"/>
    <property type="match status" value="1"/>
</dbReference>
<evidence type="ECO:0000313" key="6">
    <source>
        <dbReference type="Proteomes" id="UP000051155"/>
    </source>
</evidence>
<dbReference type="PANTHER" id="PTHR43630">
    <property type="entry name" value="POLY-BETA-1,6-N-ACETYL-D-GLUCOSAMINE SYNTHASE"/>
    <property type="match status" value="1"/>
</dbReference>
<dbReference type="PATRIC" id="fig|1423812.3.peg.751"/>
<evidence type="ECO:0000256" key="4">
    <source>
        <dbReference type="SAM" id="Phobius"/>
    </source>
</evidence>
<feature type="transmembrane region" description="Helical" evidence="4">
    <location>
        <begin position="6"/>
        <end position="27"/>
    </location>
</feature>
<dbReference type="InterPro" id="IPR029044">
    <property type="entry name" value="Nucleotide-diphossugar_trans"/>
</dbReference>
<dbReference type="PANTHER" id="PTHR43630:SF1">
    <property type="entry name" value="POLY-BETA-1,6-N-ACETYL-D-GLUCOSAMINE SYNTHASE"/>
    <property type="match status" value="1"/>
</dbReference>
<protein>
    <submittedName>
        <fullName evidence="5">Glycosyl transferase family protein</fullName>
    </submittedName>
</protein>
<keyword evidence="3 5" id="KW-0808">Transferase</keyword>
<keyword evidence="2" id="KW-0328">Glycosyltransferase</keyword>
<dbReference type="STRING" id="1423812.FD20_GL000691"/>
<dbReference type="Gene3D" id="3.90.550.10">
    <property type="entry name" value="Spore Coat Polysaccharide Biosynthesis Protein SpsA, Chain A"/>
    <property type="match status" value="1"/>
</dbReference>
<dbReference type="AlphaFoldDB" id="A0A0R1PXA5"/>
<evidence type="ECO:0000256" key="3">
    <source>
        <dbReference type="ARBA" id="ARBA00022679"/>
    </source>
</evidence>
<evidence type="ECO:0000256" key="2">
    <source>
        <dbReference type="ARBA" id="ARBA00022676"/>
    </source>
</evidence>
<dbReference type="CDD" id="cd06423">
    <property type="entry name" value="CESA_like"/>
    <property type="match status" value="1"/>
</dbReference>
<keyword evidence="4" id="KW-0812">Transmembrane</keyword>
<evidence type="ECO:0000313" key="5">
    <source>
        <dbReference type="EMBL" id="KRL37089.1"/>
    </source>
</evidence>
<feature type="transmembrane region" description="Helical" evidence="4">
    <location>
        <begin position="353"/>
        <end position="373"/>
    </location>
</feature>
<feature type="transmembrane region" description="Helical" evidence="4">
    <location>
        <begin position="300"/>
        <end position="333"/>
    </location>
</feature>
<dbReference type="GO" id="GO:0016757">
    <property type="term" value="F:glycosyltransferase activity"/>
    <property type="evidence" value="ECO:0007669"/>
    <property type="project" value="UniProtKB-KW"/>
</dbReference>
<organism evidence="5 6">
    <name type="scientific">Liquorilactobacillus uvarum DSM 19971</name>
    <dbReference type="NCBI Taxonomy" id="1423812"/>
    <lineage>
        <taxon>Bacteria</taxon>
        <taxon>Bacillati</taxon>
        <taxon>Bacillota</taxon>
        <taxon>Bacilli</taxon>
        <taxon>Lactobacillales</taxon>
        <taxon>Lactobacillaceae</taxon>
        <taxon>Liquorilactobacillus</taxon>
    </lineage>
</organism>
<keyword evidence="4" id="KW-1133">Transmembrane helix</keyword>
<feature type="transmembrane region" description="Helical" evidence="4">
    <location>
        <begin position="385"/>
        <end position="411"/>
    </location>
</feature>
<comment type="similarity">
    <text evidence="1">Belongs to the glycosyltransferase 2 family.</text>
</comment>
<keyword evidence="4" id="KW-0472">Membrane</keyword>
<evidence type="ECO:0000256" key="1">
    <source>
        <dbReference type="ARBA" id="ARBA00006739"/>
    </source>
</evidence>
<reference evidence="5 6" key="1">
    <citation type="journal article" date="2015" name="Genome Announc.">
        <title>Expanding the biotechnology potential of lactobacilli through comparative genomics of 213 strains and associated genera.</title>
        <authorList>
            <person name="Sun Z."/>
            <person name="Harris H.M."/>
            <person name="McCann A."/>
            <person name="Guo C."/>
            <person name="Argimon S."/>
            <person name="Zhang W."/>
            <person name="Yang X."/>
            <person name="Jeffery I.B."/>
            <person name="Cooney J.C."/>
            <person name="Kagawa T.F."/>
            <person name="Liu W."/>
            <person name="Song Y."/>
            <person name="Salvetti E."/>
            <person name="Wrobel A."/>
            <person name="Rasinkangas P."/>
            <person name="Parkhill J."/>
            <person name="Rea M.C."/>
            <person name="O'Sullivan O."/>
            <person name="Ritari J."/>
            <person name="Douillard F.P."/>
            <person name="Paul Ross R."/>
            <person name="Yang R."/>
            <person name="Briner A.E."/>
            <person name="Felis G.E."/>
            <person name="de Vos W.M."/>
            <person name="Barrangou R."/>
            <person name="Klaenhammer T.R."/>
            <person name="Caufield P.W."/>
            <person name="Cui Y."/>
            <person name="Zhang H."/>
            <person name="O'Toole P.W."/>
        </authorList>
    </citation>
    <scope>NUCLEOTIDE SEQUENCE [LARGE SCALE GENOMIC DNA]</scope>
    <source>
        <strain evidence="5 6">DSM 19971</strain>
    </source>
</reference>
<proteinExistence type="inferred from homology"/>
<accession>A0A0R1PXA5</accession>
<dbReference type="Pfam" id="PF13641">
    <property type="entry name" value="Glyco_tranf_2_3"/>
    <property type="match status" value="1"/>
</dbReference>
<name>A0A0R1PXA5_9LACO</name>
<dbReference type="Proteomes" id="UP000051155">
    <property type="component" value="Unassembled WGS sequence"/>
</dbReference>
<sequence length="430" mass="49367">MIITLISIWFSLTMSLMILTGAAHFWLKNSRTKSIVEKLPRYPLITVVVPAHNEELVIAQTVEAILNMNYPQARVEVMLFADNCSDHTYEVMKDIKQLPKYQMRNIKIIKRKGAGGKAGVLNDALKTAHGEYIAVYDADAMPEKNALYFLVAEALKDPTRHVAAFGRNKTRNATQNFLTRCINQEIVVTQRIQHIGLWHLFKIGRIPGTNFIINTEFVKSIGGWRNGALTEDTDISFKIMQSGKLIALAYNSEAFQQEPENLKAYYLQRKRWAKGNYEVVIANFKHLFDRSNWRVKFETFYYVSTFLWFNCAIILSDVIFFSNVVVLSLGLFIPNLQLPFMFSASNVYIAQILFFNWGLMILLYLLQISMALVTQFGQATPEQIWLGLASYFSYSQLFIIVSISAVCSVMLDRILHRDGNVWVKTKRFDD</sequence>